<dbReference type="AlphaFoldDB" id="W5W9E9"/>
<dbReference type="HOGENOM" id="CLU_019642_0_0_11"/>
<dbReference type="STRING" id="1449976.KALB_4224"/>
<keyword evidence="3" id="KW-1185">Reference proteome</keyword>
<name>W5W9E9_9PSEU</name>
<dbReference type="KEGG" id="kal:KALB_4224"/>
<accession>W5W9E9</accession>
<dbReference type="InterPro" id="IPR018647">
    <property type="entry name" value="SLFN_3-like_DNA/RNA_helicase"/>
</dbReference>
<dbReference type="PATRIC" id="fig|1449976.3.peg.4255"/>
<dbReference type="eggNOG" id="COG3410">
    <property type="taxonomic scope" value="Bacteria"/>
</dbReference>
<dbReference type="EMBL" id="CP007155">
    <property type="protein sequence ID" value="AHH97587.1"/>
    <property type="molecule type" value="Genomic_DNA"/>
</dbReference>
<dbReference type="Gene3D" id="3.40.50.300">
    <property type="entry name" value="P-loop containing nucleotide triphosphate hydrolases"/>
    <property type="match status" value="1"/>
</dbReference>
<dbReference type="CDD" id="cd00009">
    <property type="entry name" value="AAA"/>
    <property type="match status" value="1"/>
</dbReference>
<dbReference type="Proteomes" id="UP000019225">
    <property type="component" value="Chromosome"/>
</dbReference>
<dbReference type="InterPro" id="IPR003593">
    <property type="entry name" value="AAA+_ATPase"/>
</dbReference>
<dbReference type="InterPro" id="IPR027417">
    <property type="entry name" value="P-loop_NTPase"/>
</dbReference>
<dbReference type="SMART" id="SM00382">
    <property type="entry name" value="AAA"/>
    <property type="match status" value="1"/>
</dbReference>
<dbReference type="Pfam" id="PF09848">
    <property type="entry name" value="SLFN-g3_helicase"/>
    <property type="match status" value="1"/>
</dbReference>
<evidence type="ECO:0000313" key="2">
    <source>
        <dbReference type="EMBL" id="AHH97587.1"/>
    </source>
</evidence>
<proteinExistence type="predicted"/>
<gene>
    <name evidence="2" type="ORF">KALB_4224</name>
</gene>
<dbReference type="eggNOG" id="COG0507">
    <property type="taxonomic scope" value="Bacteria"/>
</dbReference>
<sequence length="625" mass="68224">MSLLRKSAQAVLEMSGAGTLAGHLADQFFRTYGHRPNPGERGAWKASLPMLAQDLIDAGLGAVEMFVEYPLPLSSLRADVVLAGTHPRTGASSYVVVELKQWTSATALDDAPDLCTVPGIPNRVLLNPIAQVRRYCDYLVDFTRVLADRPDAVAGIAYLHNAVDSQVASLFDLPADQHGELFTQTSRSDLLARLKSLLDPASGAAAGDLLTTSLIAPSRQLMAVAAEEITKRQAFVLLDEQQIAYRLVLRAVTRAQQADHKEVIVITGGPGSGKSVIALSVLGELYRRKVPALHATGSKSFTTTLRKVAGKGITRVQKLFQYFNSFARADRNGLPVLICDEAHRIRETSNNRYTPAAKRSDKPQVVELLDAARVPVFLLDEHQVVRPGELGTVAEIEAAAEAKELKVLRVDLNGQFRCGGSRKYEQWVLRLLGLIEGGPVAWDGEDRFTLRVASSPADLEHQLATESDRGYGARMTAGFCWPWSDATPGSELPADIVIGDWRRPWNVKGDRSVDGAPPSQLWATDPAGFGQVGCIYTAQGFEYDWNGVILGPDLVWRNDRWEANAKASEDTVVARAEPADYFRLIRHTYKVLLTRGMVGTVLHSTDAETQRFLSSLVPASAQHDA</sequence>
<evidence type="ECO:0000313" key="3">
    <source>
        <dbReference type="Proteomes" id="UP000019225"/>
    </source>
</evidence>
<dbReference type="SUPFAM" id="SSF52540">
    <property type="entry name" value="P-loop containing nucleoside triphosphate hydrolases"/>
    <property type="match status" value="1"/>
</dbReference>
<evidence type="ECO:0000259" key="1">
    <source>
        <dbReference type="SMART" id="SM00382"/>
    </source>
</evidence>
<dbReference type="RefSeq" id="WP_025357652.1">
    <property type="nucleotide sequence ID" value="NZ_CP007155.1"/>
</dbReference>
<dbReference type="OrthoDB" id="3193269at2"/>
<reference evidence="2 3" key="1">
    <citation type="journal article" date="2014" name="BMC Genomics">
        <title>Complete genome sequence of producer of the glycopeptide antibiotic Aculeximycin Kutzneria albida DSM 43870T, a representative of minor genus of Pseudonocardiaceae.</title>
        <authorList>
            <person name="Rebets Y."/>
            <person name="Tokovenko B."/>
            <person name="Lushchyk I."/>
            <person name="Ruckert C."/>
            <person name="Zaburannyi N."/>
            <person name="Bechthold A."/>
            <person name="Kalinowski J."/>
            <person name="Luzhetskyy A."/>
        </authorList>
    </citation>
    <scope>NUCLEOTIDE SEQUENCE [LARGE SCALE GENOMIC DNA]</scope>
    <source>
        <strain evidence="2">DSM 43870</strain>
    </source>
</reference>
<protein>
    <recommendedName>
        <fullName evidence="1">AAA+ ATPase domain-containing protein</fullName>
    </recommendedName>
</protein>
<organism evidence="2 3">
    <name type="scientific">Kutzneria albida DSM 43870</name>
    <dbReference type="NCBI Taxonomy" id="1449976"/>
    <lineage>
        <taxon>Bacteria</taxon>
        <taxon>Bacillati</taxon>
        <taxon>Actinomycetota</taxon>
        <taxon>Actinomycetes</taxon>
        <taxon>Pseudonocardiales</taxon>
        <taxon>Pseudonocardiaceae</taxon>
        <taxon>Kutzneria</taxon>
    </lineage>
</organism>
<feature type="domain" description="AAA+ ATPase" evidence="1">
    <location>
        <begin position="260"/>
        <end position="389"/>
    </location>
</feature>